<keyword evidence="1 2" id="KW-0807">Transducer</keyword>
<dbReference type="InterPro" id="IPR004089">
    <property type="entry name" value="MCPsignal_dom"/>
</dbReference>
<dbReference type="Gene3D" id="1.10.287.950">
    <property type="entry name" value="Methyl-accepting chemotaxis protein"/>
    <property type="match status" value="1"/>
</dbReference>
<dbReference type="SUPFAM" id="SSF58104">
    <property type="entry name" value="Methyl-accepting chemotaxis protein (MCP) signaling domain"/>
    <property type="match status" value="1"/>
</dbReference>
<dbReference type="PANTHER" id="PTHR32089:SF112">
    <property type="entry name" value="LYSOZYME-LIKE PROTEIN-RELATED"/>
    <property type="match status" value="1"/>
</dbReference>
<dbReference type="PANTHER" id="PTHR32089">
    <property type="entry name" value="METHYL-ACCEPTING CHEMOTAXIS PROTEIN MCPB"/>
    <property type="match status" value="1"/>
</dbReference>
<feature type="domain" description="Methyl-accepting transducer" evidence="3">
    <location>
        <begin position="59"/>
        <end position="267"/>
    </location>
</feature>
<evidence type="ECO:0000313" key="4">
    <source>
        <dbReference type="EMBL" id="GAA1535244.1"/>
    </source>
</evidence>
<proteinExistence type="predicted"/>
<organism evidence="4 5">
    <name type="scientific">Dactylosporangium maewongense</name>
    <dbReference type="NCBI Taxonomy" id="634393"/>
    <lineage>
        <taxon>Bacteria</taxon>
        <taxon>Bacillati</taxon>
        <taxon>Actinomycetota</taxon>
        <taxon>Actinomycetes</taxon>
        <taxon>Micromonosporales</taxon>
        <taxon>Micromonosporaceae</taxon>
        <taxon>Dactylosporangium</taxon>
    </lineage>
</organism>
<evidence type="ECO:0000256" key="2">
    <source>
        <dbReference type="PROSITE-ProRule" id="PRU00284"/>
    </source>
</evidence>
<comment type="caution">
    <text evidence="4">The sequence shown here is derived from an EMBL/GenBank/DDBJ whole genome shotgun (WGS) entry which is preliminary data.</text>
</comment>
<gene>
    <name evidence="4" type="ORF">GCM10009827_061870</name>
</gene>
<protein>
    <recommendedName>
        <fullName evidence="3">Methyl-accepting transducer domain-containing protein</fullName>
    </recommendedName>
</protein>
<dbReference type="EMBL" id="BAAAQD010000013">
    <property type="protein sequence ID" value="GAA1535244.1"/>
    <property type="molecule type" value="Genomic_DNA"/>
</dbReference>
<dbReference type="Pfam" id="PF00015">
    <property type="entry name" value="MCPsignal"/>
    <property type="match status" value="1"/>
</dbReference>
<evidence type="ECO:0000256" key="1">
    <source>
        <dbReference type="ARBA" id="ARBA00023224"/>
    </source>
</evidence>
<accession>A0ABN2BA54</accession>
<sequence length="267" mass="27156">MPVVGHDPDAAAAADAVNQLIDVVDAFVRESTASLTAAAEGRYHRRFLPGGMRGAFGLGAATINRATDRMRAAAEDLAAAGLSRLGLADQLESAVLTVSEQVAAAASQVGASAGGLASFANDAVGHAEEGMQTVGGLRAASEQIRRAVELITRVAAQTRLLALNATIEATRAGEAGLGFNVVATEVKTLATETAASSDEIVAHVDNMQAAARSAIAVLESVTQSLREMSSLVDGIAAAVDGKPSGLAQLAESLRSEVLALVTTVRRT</sequence>
<name>A0ABN2BA54_9ACTN</name>
<evidence type="ECO:0000259" key="3">
    <source>
        <dbReference type="PROSITE" id="PS50111"/>
    </source>
</evidence>
<reference evidence="4 5" key="1">
    <citation type="journal article" date="2019" name="Int. J. Syst. Evol. Microbiol.">
        <title>The Global Catalogue of Microorganisms (GCM) 10K type strain sequencing project: providing services to taxonomists for standard genome sequencing and annotation.</title>
        <authorList>
            <consortium name="The Broad Institute Genomics Platform"/>
            <consortium name="The Broad Institute Genome Sequencing Center for Infectious Disease"/>
            <person name="Wu L."/>
            <person name="Ma J."/>
        </authorList>
    </citation>
    <scope>NUCLEOTIDE SEQUENCE [LARGE SCALE GENOMIC DNA]</scope>
    <source>
        <strain evidence="4 5">JCM 15933</strain>
    </source>
</reference>
<dbReference type="Proteomes" id="UP001501470">
    <property type="component" value="Unassembled WGS sequence"/>
</dbReference>
<dbReference type="PROSITE" id="PS50111">
    <property type="entry name" value="CHEMOTAXIS_TRANSDUC_2"/>
    <property type="match status" value="1"/>
</dbReference>
<keyword evidence="5" id="KW-1185">Reference proteome</keyword>
<evidence type="ECO:0000313" key="5">
    <source>
        <dbReference type="Proteomes" id="UP001501470"/>
    </source>
</evidence>
<dbReference type="SMART" id="SM00283">
    <property type="entry name" value="MA"/>
    <property type="match status" value="1"/>
</dbReference>